<dbReference type="SUPFAM" id="SSF48552">
    <property type="entry name" value="Serum albumin-like"/>
    <property type="match status" value="2"/>
</dbReference>
<dbReference type="EMBL" id="JAWDJR010000016">
    <property type="protein sequence ID" value="KAK9960556.1"/>
    <property type="molecule type" value="Genomic_DNA"/>
</dbReference>
<dbReference type="Pfam" id="PF05782">
    <property type="entry name" value="ECM1"/>
    <property type="match status" value="2"/>
</dbReference>
<evidence type="ECO:0000256" key="2">
    <source>
        <dbReference type="ARBA" id="ARBA00022525"/>
    </source>
</evidence>
<sequence>MSSSRGVGLYLTLLLALLCDASEDSTPHVQREITDMLVDEDFLQKEVTLSPEELDFLMLQRPIIPDLSKVLAAGSSDMTQREDTNFHPDRVPIGRPVFSPRSMGASMGPEVDFPPAFPNAGNLHNICQFSKAPTRYQKDTFPQTGFGHEHRQADAVNQLQSWYSVCCGINGTQEEQICCAEQAWKKRLSAYCAEEFSIKTSHYFCCKKNGKARWSCFDKEASDSSYHVSSEVSNANTPKKIRGFKYNPRACKGSVVASPRAPQKQPKVPDFIFPPGRPDSSNIEQICTHRQIRPRYFTKCLPCTGYGWLVRQSKAINVLEREYNQCCKEKKGQQHCAEKKWKKMVDKFCKDEKKTKGPKFECCGEKKREEQYTCFASAAPDPRYNSTDPDLSADAAAAAAPPTLHALCETHTTIKSMKGFPFSVDKMVEQCCPLVLHERPACIEAELDSHLNDMCKSKELVKPHCCEPTIKHRVKCATKLLLRYIGKANKAKYSGRKKCPLIIQFALCDRSRFIKNP</sequence>
<dbReference type="PANTHER" id="PTHR16776:SF3">
    <property type="entry name" value="EXTRACELLULAR MATRIX PROTEIN 1"/>
    <property type="match status" value="1"/>
</dbReference>
<name>A0AAW1ZGC8_CULAL</name>
<dbReference type="InterPro" id="IPR020858">
    <property type="entry name" value="Serum_albumin-like"/>
</dbReference>
<dbReference type="AlphaFoldDB" id="A0AAW1ZGC8"/>
<evidence type="ECO:0000256" key="1">
    <source>
        <dbReference type="ARBA" id="ARBA00004613"/>
    </source>
</evidence>
<dbReference type="GO" id="GO:0005615">
    <property type="term" value="C:extracellular space"/>
    <property type="evidence" value="ECO:0007669"/>
    <property type="project" value="InterPro"/>
</dbReference>
<dbReference type="InterPro" id="IPR008605">
    <property type="entry name" value="ECM1"/>
</dbReference>
<evidence type="ECO:0000256" key="3">
    <source>
        <dbReference type="ARBA" id="ARBA00022737"/>
    </source>
</evidence>
<dbReference type="GO" id="GO:0030500">
    <property type="term" value="P:regulation of bone mineralization"/>
    <property type="evidence" value="ECO:0007669"/>
    <property type="project" value="TreeGrafter"/>
</dbReference>
<comment type="subcellular location">
    <subcellularLocation>
        <location evidence="1">Secreted</location>
    </subcellularLocation>
</comment>
<evidence type="ECO:0008006" key="7">
    <source>
        <dbReference type="Google" id="ProtNLM"/>
    </source>
</evidence>
<keyword evidence="2" id="KW-0964">Secreted</keyword>
<accession>A0AAW1ZGC8</accession>
<dbReference type="Proteomes" id="UP001479290">
    <property type="component" value="Unassembled WGS sequence"/>
</dbReference>
<feature type="chain" id="PRO_5043788854" description="Extracellular matrix protein 1-like" evidence="4">
    <location>
        <begin position="22"/>
        <end position="517"/>
    </location>
</feature>
<dbReference type="GO" id="GO:0007165">
    <property type="term" value="P:signal transduction"/>
    <property type="evidence" value="ECO:0007669"/>
    <property type="project" value="InterPro"/>
</dbReference>
<reference evidence="5 6" key="1">
    <citation type="submission" date="2024-05" db="EMBL/GenBank/DDBJ databases">
        <title>A high-quality chromosomal-level genome assembly of Topmouth culter (Culter alburnus).</title>
        <authorList>
            <person name="Zhao H."/>
        </authorList>
    </citation>
    <scope>NUCLEOTIDE SEQUENCE [LARGE SCALE GENOMIC DNA]</scope>
    <source>
        <strain evidence="5">CATC2023</strain>
        <tissue evidence="5">Muscle</tissue>
    </source>
</reference>
<keyword evidence="6" id="KW-1185">Reference proteome</keyword>
<evidence type="ECO:0000256" key="4">
    <source>
        <dbReference type="SAM" id="SignalP"/>
    </source>
</evidence>
<evidence type="ECO:0000313" key="6">
    <source>
        <dbReference type="Proteomes" id="UP001479290"/>
    </source>
</evidence>
<dbReference type="PANTHER" id="PTHR16776">
    <property type="entry name" value="EXTRACELLULAR MATRIX PROTEIN 1"/>
    <property type="match status" value="1"/>
</dbReference>
<gene>
    <name evidence="5" type="ORF">ABG768_008405</name>
</gene>
<evidence type="ECO:0000313" key="5">
    <source>
        <dbReference type="EMBL" id="KAK9960556.1"/>
    </source>
</evidence>
<comment type="caution">
    <text evidence="5">The sequence shown here is derived from an EMBL/GenBank/DDBJ whole genome shotgun (WGS) entry which is preliminary data.</text>
</comment>
<keyword evidence="4" id="KW-0732">Signal</keyword>
<feature type="signal peptide" evidence="4">
    <location>
        <begin position="1"/>
        <end position="21"/>
    </location>
</feature>
<proteinExistence type="predicted"/>
<organism evidence="5 6">
    <name type="scientific">Culter alburnus</name>
    <name type="common">Topmouth culter</name>
    <dbReference type="NCBI Taxonomy" id="194366"/>
    <lineage>
        <taxon>Eukaryota</taxon>
        <taxon>Metazoa</taxon>
        <taxon>Chordata</taxon>
        <taxon>Craniata</taxon>
        <taxon>Vertebrata</taxon>
        <taxon>Euteleostomi</taxon>
        <taxon>Actinopterygii</taxon>
        <taxon>Neopterygii</taxon>
        <taxon>Teleostei</taxon>
        <taxon>Ostariophysi</taxon>
        <taxon>Cypriniformes</taxon>
        <taxon>Xenocyprididae</taxon>
        <taxon>Xenocypridinae</taxon>
        <taxon>Culter</taxon>
    </lineage>
</organism>
<keyword evidence="3" id="KW-0677">Repeat</keyword>
<dbReference type="Gene3D" id="1.10.246.10">
    <property type="match status" value="3"/>
</dbReference>
<protein>
    <recommendedName>
        <fullName evidence="7">Extracellular matrix protein 1-like</fullName>
    </recommendedName>
</protein>